<keyword evidence="3" id="KW-1185">Reference proteome</keyword>
<dbReference type="HOGENOM" id="CLU_113299_0_1_7"/>
<dbReference type="Pfam" id="PF04304">
    <property type="entry name" value="DUF454"/>
    <property type="match status" value="1"/>
</dbReference>
<protein>
    <recommendedName>
        <fullName evidence="4">Inner membrane protein</fullName>
    </recommendedName>
</protein>
<proteinExistence type="predicted"/>
<dbReference type="InterPro" id="IPR007401">
    <property type="entry name" value="DUF454"/>
</dbReference>
<organism evidence="2 3">
    <name type="scientific">Candidatus Entotheonella gemina</name>
    <dbReference type="NCBI Taxonomy" id="1429439"/>
    <lineage>
        <taxon>Bacteria</taxon>
        <taxon>Pseudomonadati</taxon>
        <taxon>Nitrospinota/Tectimicrobiota group</taxon>
        <taxon>Candidatus Tectimicrobiota</taxon>
        <taxon>Candidatus Entotheonellia</taxon>
        <taxon>Candidatus Entotheonellales</taxon>
        <taxon>Candidatus Entotheonellaceae</taxon>
        <taxon>Candidatus Entotheonella</taxon>
    </lineage>
</organism>
<gene>
    <name evidence="2" type="ORF">ETSY2_08950</name>
</gene>
<sequence length="120" mass="13231">MVSPLYIAAGWLCLGLGFLGIFLPLLPTTPFALLAAFCFSRGSTRLYHWLLAQKTFGPIIRDWNQHGVIQPHIKWVSIVMILLMIGYPVIFGPLSLDIKLALIAIAGGVIGFILSRPSQR</sequence>
<name>W4MCA1_9BACT</name>
<reference evidence="2 3" key="1">
    <citation type="journal article" date="2014" name="Nature">
        <title>An environmental bacterial taxon with a large and distinct metabolic repertoire.</title>
        <authorList>
            <person name="Wilson M.C."/>
            <person name="Mori T."/>
            <person name="Ruckert C."/>
            <person name="Uria A.R."/>
            <person name="Helf M.J."/>
            <person name="Takada K."/>
            <person name="Gernert C."/>
            <person name="Steffens U.A."/>
            <person name="Heycke N."/>
            <person name="Schmitt S."/>
            <person name="Rinke C."/>
            <person name="Helfrich E.J."/>
            <person name="Brachmann A.O."/>
            <person name="Gurgui C."/>
            <person name="Wakimoto T."/>
            <person name="Kracht M."/>
            <person name="Crusemann M."/>
            <person name="Hentschel U."/>
            <person name="Abe I."/>
            <person name="Matsunaga S."/>
            <person name="Kalinowski J."/>
            <person name="Takeyama H."/>
            <person name="Piel J."/>
        </authorList>
    </citation>
    <scope>NUCLEOTIDE SEQUENCE [LARGE SCALE GENOMIC DNA]</scope>
    <source>
        <strain evidence="3">TSY2</strain>
    </source>
</reference>
<dbReference type="EMBL" id="AZHX01000361">
    <property type="protein sequence ID" value="ETX07828.1"/>
    <property type="molecule type" value="Genomic_DNA"/>
</dbReference>
<dbReference type="PANTHER" id="PTHR35813:SF1">
    <property type="entry name" value="INNER MEMBRANE PROTEIN YBAN"/>
    <property type="match status" value="1"/>
</dbReference>
<evidence type="ECO:0008006" key="4">
    <source>
        <dbReference type="Google" id="ProtNLM"/>
    </source>
</evidence>
<keyword evidence="1" id="KW-0812">Transmembrane</keyword>
<dbReference type="Proteomes" id="UP000019140">
    <property type="component" value="Unassembled WGS sequence"/>
</dbReference>
<keyword evidence="1" id="KW-1133">Transmembrane helix</keyword>
<dbReference type="PIRSF" id="PIRSF016789">
    <property type="entry name" value="DUF454"/>
    <property type="match status" value="1"/>
</dbReference>
<accession>W4MCA1</accession>
<dbReference type="AlphaFoldDB" id="W4MCA1"/>
<evidence type="ECO:0000313" key="2">
    <source>
        <dbReference type="EMBL" id="ETX07828.1"/>
    </source>
</evidence>
<comment type="caution">
    <text evidence="2">The sequence shown here is derived from an EMBL/GenBank/DDBJ whole genome shotgun (WGS) entry which is preliminary data.</text>
</comment>
<evidence type="ECO:0000313" key="3">
    <source>
        <dbReference type="Proteomes" id="UP000019140"/>
    </source>
</evidence>
<keyword evidence="1" id="KW-0472">Membrane</keyword>
<feature type="transmembrane region" description="Helical" evidence="1">
    <location>
        <begin position="98"/>
        <end position="115"/>
    </location>
</feature>
<dbReference type="GO" id="GO:0005886">
    <property type="term" value="C:plasma membrane"/>
    <property type="evidence" value="ECO:0007669"/>
    <property type="project" value="TreeGrafter"/>
</dbReference>
<dbReference type="PANTHER" id="PTHR35813">
    <property type="entry name" value="INNER MEMBRANE PROTEIN YBAN"/>
    <property type="match status" value="1"/>
</dbReference>
<evidence type="ECO:0000256" key="1">
    <source>
        <dbReference type="SAM" id="Phobius"/>
    </source>
</evidence>
<feature type="transmembrane region" description="Helical" evidence="1">
    <location>
        <begin position="73"/>
        <end position="92"/>
    </location>
</feature>